<dbReference type="STRING" id="128403.WA1_25255"/>
<comment type="caution">
    <text evidence="1">The sequence shown here is derived from an EMBL/GenBank/DDBJ whole genome shotgun (WGS) entry which is preliminary data.</text>
</comment>
<organism evidence="1 2">
    <name type="scientific">Scytonema hofmannii PCC 7110</name>
    <dbReference type="NCBI Taxonomy" id="128403"/>
    <lineage>
        <taxon>Bacteria</taxon>
        <taxon>Bacillati</taxon>
        <taxon>Cyanobacteriota</taxon>
        <taxon>Cyanophyceae</taxon>
        <taxon>Nostocales</taxon>
        <taxon>Scytonemataceae</taxon>
        <taxon>Scytonema</taxon>
    </lineage>
</organism>
<dbReference type="InterPro" id="IPR046297">
    <property type="entry name" value="DUF6334"/>
</dbReference>
<proteinExistence type="predicted"/>
<dbReference type="AlphaFoldDB" id="A0A139X8E6"/>
<dbReference type="Pfam" id="PF19860">
    <property type="entry name" value="DUF6334"/>
    <property type="match status" value="1"/>
</dbReference>
<keyword evidence="2" id="KW-1185">Reference proteome</keyword>
<evidence type="ECO:0000313" key="2">
    <source>
        <dbReference type="Proteomes" id="UP000076925"/>
    </source>
</evidence>
<gene>
    <name evidence="1" type="ORF">WA1_25255</name>
</gene>
<dbReference type="Proteomes" id="UP000076925">
    <property type="component" value="Unassembled WGS sequence"/>
</dbReference>
<evidence type="ECO:0000313" key="1">
    <source>
        <dbReference type="EMBL" id="KYC40925.1"/>
    </source>
</evidence>
<dbReference type="EMBL" id="ANNX02000026">
    <property type="protein sequence ID" value="KYC40925.1"/>
    <property type="molecule type" value="Genomic_DNA"/>
</dbReference>
<dbReference type="OrthoDB" id="515014at2"/>
<accession>A0A139X8E6</accession>
<name>A0A139X8E6_9CYAN</name>
<reference evidence="1 2" key="1">
    <citation type="journal article" date="2013" name="Genome Biol. Evol.">
        <title>Genomes of Stigonematalean cyanobacteria (subsection V) and the evolution of oxygenic photosynthesis from prokaryotes to plastids.</title>
        <authorList>
            <person name="Dagan T."/>
            <person name="Roettger M."/>
            <person name="Stucken K."/>
            <person name="Landan G."/>
            <person name="Koch R."/>
            <person name="Major P."/>
            <person name="Gould S.B."/>
            <person name="Goremykin V.V."/>
            <person name="Rippka R."/>
            <person name="Tandeau de Marsac N."/>
            <person name="Gugger M."/>
            <person name="Lockhart P.J."/>
            <person name="Allen J.F."/>
            <person name="Brune I."/>
            <person name="Maus I."/>
            <person name="Puhler A."/>
            <person name="Martin W.F."/>
        </authorList>
    </citation>
    <scope>NUCLEOTIDE SEQUENCE [LARGE SCALE GENOMIC DNA]</scope>
    <source>
        <strain evidence="1 2">PCC 7110</strain>
    </source>
</reference>
<dbReference type="RefSeq" id="WP_017739749.1">
    <property type="nucleotide sequence ID" value="NZ_KQ976354.1"/>
</dbReference>
<sequence>MVVNKFPVGQPLTAVSIVEYEEFVGNELCLDKVQLIFQDSTVTLIPMTDTDEIEIRQEPNTTASVVNTPSWCQSFIGKKLMTVWVCENDQGYRDQVIFAFEYLRPSIAFVAEGSVVKAFCYEQIFRDRLIGLVADDPESVDEMLAEVMKDRVAHPLNQRFGKDN</sequence>
<protein>
    <submittedName>
        <fullName evidence="1">Uncharacterized protein</fullName>
    </submittedName>
</protein>